<comment type="caution">
    <text evidence="4">The sequence shown here is derived from an EMBL/GenBank/DDBJ whole genome shotgun (WGS) entry which is preliminary data.</text>
</comment>
<dbReference type="GO" id="GO:0046872">
    <property type="term" value="F:metal ion binding"/>
    <property type="evidence" value="ECO:0007669"/>
    <property type="project" value="InterPro"/>
</dbReference>
<feature type="domain" description="Amidohydrolase-related" evidence="2">
    <location>
        <begin position="284"/>
        <end position="422"/>
    </location>
</feature>
<dbReference type="OrthoDB" id="5687299at2"/>
<evidence type="ECO:0000313" key="4">
    <source>
        <dbReference type="EMBL" id="PWG61982.1"/>
    </source>
</evidence>
<dbReference type="NCBIfam" id="NF005791">
    <property type="entry name" value="PRK07627.1"/>
    <property type="match status" value="1"/>
</dbReference>
<dbReference type="PANTHER" id="PTHR43668">
    <property type="entry name" value="ALLANTOINASE"/>
    <property type="match status" value="1"/>
</dbReference>
<dbReference type="SUPFAM" id="SSF51338">
    <property type="entry name" value="Composite domain of metallo-dependent hydrolases"/>
    <property type="match status" value="1"/>
</dbReference>
<evidence type="ECO:0000256" key="1">
    <source>
        <dbReference type="ARBA" id="ARBA00022975"/>
    </source>
</evidence>
<protein>
    <submittedName>
        <fullName evidence="4">Dihydroorotase</fullName>
    </submittedName>
</protein>
<dbReference type="InterPro" id="IPR006680">
    <property type="entry name" value="Amidohydro-rel"/>
</dbReference>
<evidence type="ECO:0000259" key="2">
    <source>
        <dbReference type="Pfam" id="PF01979"/>
    </source>
</evidence>
<dbReference type="InterPro" id="IPR024403">
    <property type="entry name" value="DHOase_cat"/>
</dbReference>
<dbReference type="InterPro" id="IPR011059">
    <property type="entry name" value="Metal-dep_hydrolase_composite"/>
</dbReference>
<dbReference type="GO" id="GO:0005737">
    <property type="term" value="C:cytoplasm"/>
    <property type="evidence" value="ECO:0007669"/>
    <property type="project" value="TreeGrafter"/>
</dbReference>
<dbReference type="GO" id="GO:0004038">
    <property type="term" value="F:allantoinase activity"/>
    <property type="evidence" value="ECO:0007669"/>
    <property type="project" value="TreeGrafter"/>
</dbReference>
<dbReference type="Pfam" id="PF12890">
    <property type="entry name" value="DHOase"/>
    <property type="match status" value="1"/>
</dbReference>
<dbReference type="GO" id="GO:0006145">
    <property type="term" value="P:purine nucleobase catabolic process"/>
    <property type="evidence" value="ECO:0007669"/>
    <property type="project" value="TreeGrafter"/>
</dbReference>
<proteinExistence type="predicted"/>
<dbReference type="Gene3D" id="3.20.20.140">
    <property type="entry name" value="Metal-dependent hydrolases"/>
    <property type="match status" value="1"/>
</dbReference>
<dbReference type="InterPro" id="IPR004722">
    <property type="entry name" value="DHOase"/>
</dbReference>
<dbReference type="EMBL" id="QFFI01000024">
    <property type="protein sequence ID" value="PWG61982.1"/>
    <property type="molecule type" value="Genomic_DNA"/>
</dbReference>
<accession>A0A2U2MYV6</accession>
<dbReference type="Pfam" id="PF01979">
    <property type="entry name" value="Amidohydro_1"/>
    <property type="match status" value="1"/>
</dbReference>
<dbReference type="InterPro" id="IPR032466">
    <property type="entry name" value="Metal_Hydrolase"/>
</dbReference>
<dbReference type="RefSeq" id="WP_109679460.1">
    <property type="nucleotide sequence ID" value="NZ_CP086615.1"/>
</dbReference>
<reference evidence="4 5" key="1">
    <citation type="submission" date="2018-05" db="EMBL/GenBank/DDBJ databases">
        <title>Spiribacter halobius sp. nov., a moderately halophilic bacterium isolated from marine solar saltern.</title>
        <authorList>
            <person name="Zheng W.-S."/>
            <person name="Lu D.-C."/>
            <person name="Du Z.-J."/>
        </authorList>
    </citation>
    <scope>NUCLEOTIDE SEQUENCE [LARGE SCALE GENOMIC DNA]</scope>
    <source>
        <strain evidence="4 5">E85</strain>
    </source>
</reference>
<keyword evidence="5" id="KW-1185">Reference proteome</keyword>
<feature type="domain" description="Dihydroorotase catalytic" evidence="3">
    <location>
        <begin position="54"/>
        <end position="237"/>
    </location>
</feature>
<dbReference type="SUPFAM" id="SSF51556">
    <property type="entry name" value="Metallo-dependent hydrolases"/>
    <property type="match status" value="1"/>
</dbReference>
<evidence type="ECO:0000259" key="3">
    <source>
        <dbReference type="Pfam" id="PF12890"/>
    </source>
</evidence>
<dbReference type="GO" id="GO:0004151">
    <property type="term" value="F:dihydroorotase activity"/>
    <property type="evidence" value="ECO:0007669"/>
    <property type="project" value="InterPro"/>
</dbReference>
<dbReference type="Proteomes" id="UP000245474">
    <property type="component" value="Unassembled WGS sequence"/>
</dbReference>
<dbReference type="AlphaFoldDB" id="A0A2U2MYV6"/>
<dbReference type="CDD" id="cd01317">
    <property type="entry name" value="DHOase_IIa"/>
    <property type="match status" value="1"/>
</dbReference>
<organism evidence="4 5">
    <name type="scientific">Sediminicurvatus halobius</name>
    <dbReference type="NCBI Taxonomy" id="2182432"/>
    <lineage>
        <taxon>Bacteria</taxon>
        <taxon>Pseudomonadati</taxon>
        <taxon>Pseudomonadota</taxon>
        <taxon>Gammaproteobacteria</taxon>
        <taxon>Chromatiales</taxon>
        <taxon>Ectothiorhodospiraceae</taxon>
        <taxon>Sediminicurvatus</taxon>
    </lineage>
</organism>
<keyword evidence="1" id="KW-0665">Pyrimidine biosynthesis</keyword>
<dbReference type="Gene3D" id="2.30.40.10">
    <property type="entry name" value="Urease, subunit C, domain 1"/>
    <property type="match status" value="1"/>
</dbReference>
<gene>
    <name evidence="4" type="ORF">DEM34_14060</name>
</gene>
<dbReference type="PANTHER" id="PTHR43668:SF2">
    <property type="entry name" value="ALLANTOINASE"/>
    <property type="match status" value="1"/>
</dbReference>
<evidence type="ECO:0000313" key="5">
    <source>
        <dbReference type="Proteomes" id="UP000245474"/>
    </source>
</evidence>
<dbReference type="GO" id="GO:0006221">
    <property type="term" value="P:pyrimidine nucleotide biosynthetic process"/>
    <property type="evidence" value="ECO:0007669"/>
    <property type="project" value="UniProtKB-KW"/>
</dbReference>
<name>A0A2U2MYV6_9GAMM</name>
<dbReference type="InterPro" id="IPR050138">
    <property type="entry name" value="DHOase/Allantoinase_Hydrolase"/>
</dbReference>
<sequence>MSRILIRGGRLLDPASGHDAVGDLAIAGGRIVGLGAPPDGFAADRVIGAEGCWVLPGLIDLAARLREPGATHKADIASEARAAAAAGITTLVLPPDTEPVLDTPSVAELVHRRAAAAGGARVVPLAALTLGLAGEQLAPMAALADAGCPAVADGGRPVADTLVLRRALEYAATYELPALLTPWDPWLAAGGGLHEGPVAMRLGLPGVSVAAETAGLGRQLAVATALGLRVHFGRLSTAAGAAMLRNAHRDGAPVTGDVAIHQLFLTENDAVGYDSRFHVQPPLRSVGDRDALRRAVADGTLGIICSDHQPHERDAKDGPFTGTEPGLSGIDTLLALVLRLVEEEAIGLLPALAAVTAHPAALLGLDTGRLATGAPADVCIVDPQSPWWCRAESLGSRGRHNGFLGWEFSARNTHTLVNGELVHGDAESG</sequence>